<dbReference type="CDD" id="cd03224">
    <property type="entry name" value="ABC_TM1139_LivF_branched"/>
    <property type="match status" value="1"/>
</dbReference>
<dbReference type="AlphaFoldDB" id="A0A261TTX8"/>
<evidence type="ECO:0000256" key="2">
    <source>
        <dbReference type="ARBA" id="ARBA00022448"/>
    </source>
</evidence>
<keyword evidence="4" id="KW-0547">Nucleotide-binding</keyword>
<protein>
    <submittedName>
        <fullName evidence="8">Branched-chain amino acid ABC transporter ATP-binding protein</fullName>
    </submittedName>
</protein>
<dbReference type="PANTHER" id="PTHR43820:SF4">
    <property type="entry name" value="HIGH-AFFINITY BRANCHED-CHAIN AMINO ACID TRANSPORT ATP-BINDING PROTEIN LIVF"/>
    <property type="match status" value="1"/>
</dbReference>
<keyword evidence="9" id="KW-1185">Reference proteome</keyword>
<comment type="similarity">
    <text evidence="1">Belongs to the ABC transporter superfamily.</text>
</comment>
<organism evidence="8 9">
    <name type="scientific">Bordetella genomosp. 4</name>
    <dbReference type="NCBI Taxonomy" id="463044"/>
    <lineage>
        <taxon>Bacteria</taxon>
        <taxon>Pseudomonadati</taxon>
        <taxon>Pseudomonadota</taxon>
        <taxon>Betaproteobacteria</taxon>
        <taxon>Burkholderiales</taxon>
        <taxon>Alcaligenaceae</taxon>
        <taxon>Bordetella</taxon>
    </lineage>
</organism>
<dbReference type="GO" id="GO:0016887">
    <property type="term" value="F:ATP hydrolysis activity"/>
    <property type="evidence" value="ECO:0007669"/>
    <property type="project" value="InterPro"/>
</dbReference>
<dbReference type="PROSITE" id="PS50893">
    <property type="entry name" value="ABC_TRANSPORTER_2"/>
    <property type="match status" value="1"/>
</dbReference>
<dbReference type="InterPro" id="IPR003593">
    <property type="entry name" value="AAA+_ATPase"/>
</dbReference>
<dbReference type="Gene3D" id="3.40.50.300">
    <property type="entry name" value="P-loop containing nucleotide triphosphate hydrolases"/>
    <property type="match status" value="1"/>
</dbReference>
<gene>
    <name evidence="8" type="primary">livF</name>
    <name evidence="8" type="ORF">CAL20_19675</name>
</gene>
<dbReference type="InterPro" id="IPR052156">
    <property type="entry name" value="BCAA_Transport_ATP-bd_LivF"/>
</dbReference>
<dbReference type="GO" id="GO:0005524">
    <property type="term" value="F:ATP binding"/>
    <property type="evidence" value="ECO:0007669"/>
    <property type="project" value="UniProtKB-KW"/>
</dbReference>
<name>A0A261TTX8_9BORD</name>
<evidence type="ECO:0000256" key="3">
    <source>
        <dbReference type="ARBA" id="ARBA00022475"/>
    </source>
</evidence>
<evidence type="ECO:0000256" key="1">
    <source>
        <dbReference type="ARBA" id="ARBA00005417"/>
    </source>
</evidence>
<dbReference type="SUPFAM" id="SSF52540">
    <property type="entry name" value="P-loop containing nucleoside triphosphate hydrolases"/>
    <property type="match status" value="1"/>
</dbReference>
<dbReference type="SMART" id="SM00382">
    <property type="entry name" value="AAA"/>
    <property type="match status" value="1"/>
</dbReference>
<proteinExistence type="inferred from homology"/>
<dbReference type="PROSITE" id="PS00211">
    <property type="entry name" value="ABC_TRANSPORTER_1"/>
    <property type="match status" value="1"/>
</dbReference>
<dbReference type="Pfam" id="PF00005">
    <property type="entry name" value="ABC_tran"/>
    <property type="match status" value="1"/>
</dbReference>
<keyword evidence="3" id="KW-0472">Membrane</keyword>
<accession>A0A261TTX8</accession>
<keyword evidence="3" id="KW-1003">Cell membrane</keyword>
<dbReference type="EMBL" id="NEVQ01000020">
    <property type="protein sequence ID" value="OZI52885.1"/>
    <property type="molecule type" value="Genomic_DNA"/>
</dbReference>
<feature type="domain" description="ABC transporter" evidence="7">
    <location>
        <begin position="5"/>
        <end position="237"/>
    </location>
</feature>
<reference evidence="8 9" key="1">
    <citation type="submission" date="2017-05" db="EMBL/GenBank/DDBJ databases">
        <title>Complete and WGS of Bordetella genogroups.</title>
        <authorList>
            <person name="Spilker T."/>
            <person name="LiPuma J."/>
        </authorList>
    </citation>
    <scope>NUCLEOTIDE SEQUENCE [LARGE SCALE GENOMIC DNA]</scope>
    <source>
        <strain evidence="8 9">AU9919</strain>
    </source>
</reference>
<evidence type="ECO:0000256" key="5">
    <source>
        <dbReference type="ARBA" id="ARBA00022840"/>
    </source>
</evidence>
<keyword evidence="6" id="KW-0029">Amino-acid transport</keyword>
<evidence type="ECO:0000313" key="9">
    <source>
        <dbReference type="Proteomes" id="UP000216885"/>
    </source>
</evidence>
<dbReference type="GO" id="GO:0015807">
    <property type="term" value="P:L-amino acid transport"/>
    <property type="evidence" value="ECO:0007669"/>
    <property type="project" value="TreeGrafter"/>
</dbReference>
<evidence type="ECO:0000256" key="6">
    <source>
        <dbReference type="ARBA" id="ARBA00022970"/>
    </source>
</evidence>
<evidence type="ECO:0000256" key="4">
    <source>
        <dbReference type="ARBA" id="ARBA00022741"/>
    </source>
</evidence>
<sequence>MAPLLETRSLNAGYGEMQVLHEVAITFAQNRITVIVGSNGAGKTSLMRTLAGLLPVAKGLVLFDGQDISHIPTHQRLAGGLAMVPEGRLVFPDFTVEDTLRVGAYTCRARRGWQQRVRSMFEMFPRLQQRRAVRAGSLSGGEQQMLALARALMSEPKMLLLDEPSLGLSPAMAQEVFEAMRHICAQGVTIGLVEQNAYAALSLADYAYVLENGAVTMSGPSTELLESPEVRRSYLGM</sequence>
<dbReference type="RefSeq" id="WP_094838730.1">
    <property type="nucleotide sequence ID" value="NZ_NEVQ01000020.1"/>
</dbReference>
<comment type="caution">
    <text evidence="8">The sequence shown here is derived from an EMBL/GenBank/DDBJ whole genome shotgun (WGS) entry which is preliminary data.</text>
</comment>
<evidence type="ECO:0000259" key="7">
    <source>
        <dbReference type="PROSITE" id="PS50893"/>
    </source>
</evidence>
<dbReference type="GO" id="GO:0015658">
    <property type="term" value="F:branched-chain amino acid transmembrane transporter activity"/>
    <property type="evidence" value="ECO:0007669"/>
    <property type="project" value="TreeGrafter"/>
</dbReference>
<dbReference type="InterPro" id="IPR027417">
    <property type="entry name" value="P-loop_NTPase"/>
</dbReference>
<dbReference type="InterPro" id="IPR017871">
    <property type="entry name" value="ABC_transporter-like_CS"/>
</dbReference>
<keyword evidence="5 8" id="KW-0067">ATP-binding</keyword>
<dbReference type="Proteomes" id="UP000216885">
    <property type="component" value="Unassembled WGS sequence"/>
</dbReference>
<evidence type="ECO:0000313" key="8">
    <source>
        <dbReference type="EMBL" id="OZI52885.1"/>
    </source>
</evidence>
<dbReference type="PANTHER" id="PTHR43820">
    <property type="entry name" value="HIGH-AFFINITY BRANCHED-CHAIN AMINO ACID TRANSPORT ATP-BINDING PROTEIN LIVF"/>
    <property type="match status" value="1"/>
</dbReference>
<dbReference type="InterPro" id="IPR003439">
    <property type="entry name" value="ABC_transporter-like_ATP-bd"/>
</dbReference>
<keyword evidence="2" id="KW-0813">Transport</keyword>